<accession>A0A3P7E4T6</accession>
<dbReference type="Proteomes" id="UP000270924">
    <property type="component" value="Unassembled WGS sequence"/>
</dbReference>
<evidence type="ECO:0000313" key="1">
    <source>
        <dbReference type="EMBL" id="VDM11184.1"/>
    </source>
</evidence>
<evidence type="ECO:0000313" key="2">
    <source>
        <dbReference type="Proteomes" id="UP000270924"/>
    </source>
</evidence>
<dbReference type="EMBL" id="UYWW01001936">
    <property type="protein sequence ID" value="VDM11184.1"/>
    <property type="molecule type" value="Genomic_DNA"/>
</dbReference>
<gene>
    <name evidence="1" type="ORF">WBA_LOCUS4570</name>
</gene>
<reference evidence="1 2" key="1">
    <citation type="submission" date="2018-11" db="EMBL/GenBank/DDBJ databases">
        <authorList>
            <consortium name="Pathogen Informatics"/>
        </authorList>
    </citation>
    <scope>NUCLEOTIDE SEQUENCE [LARGE SCALE GENOMIC DNA]</scope>
</reference>
<dbReference type="AlphaFoldDB" id="A0A3P7E4T6"/>
<dbReference type="InParanoid" id="A0A3P7E4T6"/>
<protein>
    <submittedName>
        <fullName evidence="1">Uncharacterized protein</fullName>
    </submittedName>
</protein>
<keyword evidence="2" id="KW-1185">Reference proteome</keyword>
<organism evidence="1 2">
    <name type="scientific">Wuchereria bancrofti</name>
    <dbReference type="NCBI Taxonomy" id="6293"/>
    <lineage>
        <taxon>Eukaryota</taxon>
        <taxon>Metazoa</taxon>
        <taxon>Ecdysozoa</taxon>
        <taxon>Nematoda</taxon>
        <taxon>Chromadorea</taxon>
        <taxon>Rhabditida</taxon>
        <taxon>Spirurina</taxon>
        <taxon>Spiruromorpha</taxon>
        <taxon>Filarioidea</taxon>
        <taxon>Onchocercidae</taxon>
        <taxon>Wuchereria</taxon>
    </lineage>
</organism>
<proteinExistence type="predicted"/>
<name>A0A3P7E4T6_WUCBA</name>
<sequence length="92" mass="10613">MLRAAGEPIIVLGGADCQRSFIGQMRFDSNDCPKVNEPNPLIDAFCLTLQSKPVWYGKSRRRRTSLPQNLRLHKYTRVPSHDKRDIPSIDRY</sequence>